<dbReference type="PANTHER" id="PTHR24243:SF233">
    <property type="entry name" value="THYROTROPIN-RELEASING HORMONE RECEPTOR"/>
    <property type="match status" value="1"/>
</dbReference>
<dbReference type="InterPro" id="IPR017452">
    <property type="entry name" value="GPCR_Rhodpsn_7TM"/>
</dbReference>
<accession>A0AAV4DK96</accession>
<evidence type="ECO:0000256" key="7">
    <source>
        <dbReference type="ARBA" id="ARBA00023224"/>
    </source>
</evidence>
<keyword evidence="7" id="KW-0807">Transducer</keyword>
<evidence type="ECO:0000256" key="8">
    <source>
        <dbReference type="SAM" id="Phobius"/>
    </source>
</evidence>
<evidence type="ECO:0000313" key="10">
    <source>
        <dbReference type="EMBL" id="GFO44702.1"/>
    </source>
</evidence>
<organism evidence="10 11">
    <name type="scientific">Plakobranchus ocellatus</name>
    <dbReference type="NCBI Taxonomy" id="259542"/>
    <lineage>
        <taxon>Eukaryota</taxon>
        <taxon>Metazoa</taxon>
        <taxon>Spiralia</taxon>
        <taxon>Lophotrochozoa</taxon>
        <taxon>Mollusca</taxon>
        <taxon>Gastropoda</taxon>
        <taxon>Heterobranchia</taxon>
        <taxon>Euthyneura</taxon>
        <taxon>Panpulmonata</taxon>
        <taxon>Sacoglossa</taxon>
        <taxon>Placobranchoidea</taxon>
        <taxon>Plakobranchidae</taxon>
        <taxon>Plakobranchus</taxon>
    </lineage>
</organism>
<proteinExistence type="predicted"/>
<feature type="transmembrane region" description="Helical" evidence="8">
    <location>
        <begin position="31"/>
        <end position="57"/>
    </location>
</feature>
<dbReference type="SUPFAM" id="SSF81321">
    <property type="entry name" value="Family A G protein-coupled receptor-like"/>
    <property type="match status" value="1"/>
</dbReference>
<evidence type="ECO:0000256" key="2">
    <source>
        <dbReference type="ARBA" id="ARBA00022692"/>
    </source>
</evidence>
<sequence>MITNLDNVEVSTYLPNTSDNTSSITALPVYVTIYVTIFNIIIFVVGIIGNILVILVVSRVKDMRTSINLYLTNLSVADLLVLLVCQPSAMIQFYAKERWYLGPVI</sequence>
<gene>
    <name evidence="10" type="ORF">PoB_007120700</name>
</gene>
<name>A0AAV4DK96_9GAST</name>
<dbReference type="GO" id="GO:0004930">
    <property type="term" value="F:G protein-coupled receptor activity"/>
    <property type="evidence" value="ECO:0007669"/>
    <property type="project" value="UniProtKB-KW"/>
</dbReference>
<keyword evidence="5 8" id="KW-0472">Membrane</keyword>
<keyword evidence="2 8" id="KW-0812">Transmembrane</keyword>
<feature type="transmembrane region" description="Helical" evidence="8">
    <location>
        <begin position="69"/>
        <end position="95"/>
    </location>
</feature>
<feature type="domain" description="G-protein coupled receptors family 1 profile" evidence="9">
    <location>
        <begin position="49"/>
        <end position="105"/>
    </location>
</feature>
<dbReference type="Proteomes" id="UP000735302">
    <property type="component" value="Unassembled WGS sequence"/>
</dbReference>
<evidence type="ECO:0000256" key="3">
    <source>
        <dbReference type="ARBA" id="ARBA00022989"/>
    </source>
</evidence>
<comment type="subcellular location">
    <subcellularLocation>
        <location evidence="1">Membrane</location>
        <topology evidence="1">Multi-pass membrane protein</topology>
    </subcellularLocation>
</comment>
<dbReference type="InterPro" id="IPR000276">
    <property type="entry name" value="GPCR_Rhodpsn"/>
</dbReference>
<dbReference type="PRINTS" id="PR00237">
    <property type="entry name" value="GPCRRHODOPSN"/>
</dbReference>
<dbReference type="Pfam" id="PF00001">
    <property type="entry name" value="7tm_1"/>
    <property type="match status" value="1"/>
</dbReference>
<dbReference type="GO" id="GO:0005886">
    <property type="term" value="C:plasma membrane"/>
    <property type="evidence" value="ECO:0007669"/>
    <property type="project" value="TreeGrafter"/>
</dbReference>
<keyword evidence="11" id="KW-1185">Reference proteome</keyword>
<evidence type="ECO:0000256" key="4">
    <source>
        <dbReference type="ARBA" id="ARBA00023040"/>
    </source>
</evidence>
<comment type="caution">
    <text evidence="10">The sequence shown here is derived from an EMBL/GenBank/DDBJ whole genome shotgun (WGS) entry which is preliminary data.</text>
</comment>
<dbReference type="PANTHER" id="PTHR24243">
    <property type="entry name" value="G-PROTEIN COUPLED RECEPTOR"/>
    <property type="match status" value="1"/>
</dbReference>
<keyword evidence="4" id="KW-0297">G-protein coupled receptor</keyword>
<protein>
    <submittedName>
        <fullName evidence="10">Orexin receptor type 2-like</fullName>
    </submittedName>
</protein>
<evidence type="ECO:0000256" key="6">
    <source>
        <dbReference type="ARBA" id="ARBA00023170"/>
    </source>
</evidence>
<dbReference type="EMBL" id="BLXT01007982">
    <property type="protein sequence ID" value="GFO44702.1"/>
    <property type="molecule type" value="Genomic_DNA"/>
</dbReference>
<evidence type="ECO:0000256" key="1">
    <source>
        <dbReference type="ARBA" id="ARBA00004141"/>
    </source>
</evidence>
<keyword evidence="3 8" id="KW-1133">Transmembrane helix</keyword>
<evidence type="ECO:0000259" key="9">
    <source>
        <dbReference type="PROSITE" id="PS50262"/>
    </source>
</evidence>
<feature type="non-terminal residue" evidence="10">
    <location>
        <position position="105"/>
    </location>
</feature>
<evidence type="ECO:0000313" key="11">
    <source>
        <dbReference type="Proteomes" id="UP000735302"/>
    </source>
</evidence>
<evidence type="ECO:0000256" key="5">
    <source>
        <dbReference type="ARBA" id="ARBA00023136"/>
    </source>
</evidence>
<dbReference type="Gene3D" id="1.20.1070.10">
    <property type="entry name" value="Rhodopsin 7-helix transmembrane proteins"/>
    <property type="match status" value="1"/>
</dbReference>
<keyword evidence="6 10" id="KW-0675">Receptor</keyword>
<dbReference type="AlphaFoldDB" id="A0AAV4DK96"/>
<dbReference type="PROSITE" id="PS50262">
    <property type="entry name" value="G_PROTEIN_RECEP_F1_2"/>
    <property type="match status" value="1"/>
</dbReference>
<reference evidence="10 11" key="1">
    <citation type="journal article" date="2021" name="Elife">
        <title>Chloroplast acquisition without the gene transfer in kleptoplastic sea slugs, Plakobranchus ocellatus.</title>
        <authorList>
            <person name="Maeda T."/>
            <person name="Takahashi S."/>
            <person name="Yoshida T."/>
            <person name="Shimamura S."/>
            <person name="Takaki Y."/>
            <person name="Nagai Y."/>
            <person name="Toyoda A."/>
            <person name="Suzuki Y."/>
            <person name="Arimoto A."/>
            <person name="Ishii H."/>
            <person name="Satoh N."/>
            <person name="Nishiyama T."/>
            <person name="Hasebe M."/>
            <person name="Maruyama T."/>
            <person name="Minagawa J."/>
            <person name="Obokata J."/>
            <person name="Shigenobu S."/>
        </authorList>
    </citation>
    <scope>NUCLEOTIDE SEQUENCE [LARGE SCALE GENOMIC DNA]</scope>
</reference>